<evidence type="ECO:0000313" key="1">
    <source>
        <dbReference type="EMBL" id="EUN24066.1"/>
    </source>
</evidence>
<dbReference type="HOGENOM" id="CLU_2183488_0_0_1"/>
<dbReference type="Proteomes" id="UP000054337">
    <property type="component" value="Unassembled WGS sequence"/>
</dbReference>
<sequence>MSLLTPCGNSVNLNNYIFAHNLATRGCRSEVPDPPISNPGTFVFWSIPFRLHCQTCLVRFPTNSEFCADTCLPANLSKPSNKQSPVARATTIHALRNLIETPWRPHWCY</sequence>
<name>W7E7F4_BIPV3</name>
<accession>W7E7F4</accession>
<proteinExistence type="predicted"/>
<reference evidence="1 2" key="1">
    <citation type="journal article" date="2013" name="PLoS Genet.">
        <title>Comparative genome structure, secondary metabolite, and effector coding capacity across Cochliobolus pathogens.</title>
        <authorList>
            <person name="Condon B.J."/>
            <person name="Leng Y."/>
            <person name="Wu D."/>
            <person name="Bushley K.E."/>
            <person name="Ohm R.A."/>
            <person name="Otillar R."/>
            <person name="Martin J."/>
            <person name="Schackwitz W."/>
            <person name="Grimwood J."/>
            <person name="MohdZainudin N."/>
            <person name="Xue C."/>
            <person name="Wang R."/>
            <person name="Manning V.A."/>
            <person name="Dhillon B."/>
            <person name="Tu Z.J."/>
            <person name="Steffenson B.J."/>
            <person name="Salamov A."/>
            <person name="Sun H."/>
            <person name="Lowry S."/>
            <person name="LaButti K."/>
            <person name="Han J."/>
            <person name="Copeland A."/>
            <person name="Lindquist E."/>
            <person name="Barry K."/>
            <person name="Schmutz J."/>
            <person name="Baker S.E."/>
            <person name="Ciuffetti L.M."/>
            <person name="Grigoriev I.V."/>
            <person name="Zhong S."/>
            <person name="Turgeon B.G."/>
        </authorList>
    </citation>
    <scope>NUCLEOTIDE SEQUENCE [LARGE SCALE GENOMIC DNA]</scope>
    <source>
        <strain evidence="1 2">FI3</strain>
    </source>
</reference>
<dbReference type="AlphaFoldDB" id="W7E7F4"/>
<protein>
    <submittedName>
        <fullName evidence="1">Uncharacterized protein</fullName>
    </submittedName>
</protein>
<dbReference type="RefSeq" id="XP_014553641.1">
    <property type="nucleotide sequence ID" value="XM_014698155.1"/>
</dbReference>
<dbReference type="GeneID" id="26249178"/>
<dbReference type="EMBL" id="KI968774">
    <property type="protein sequence ID" value="EUN24066.1"/>
    <property type="molecule type" value="Genomic_DNA"/>
</dbReference>
<gene>
    <name evidence="1" type="ORF">COCVIDRAFT_107169</name>
</gene>
<evidence type="ECO:0000313" key="2">
    <source>
        <dbReference type="Proteomes" id="UP000054337"/>
    </source>
</evidence>
<keyword evidence="2" id="KW-1185">Reference proteome</keyword>
<organism evidence="1 2">
    <name type="scientific">Bipolaris victoriae (strain FI3)</name>
    <name type="common">Victoria blight of oats agent</name>
    <name type="synonym">Cochliobolus victoriae</name>
    <dbReference type="NCBI Taxonomy" id="930091"/>
    <lineage>
        <taxon>Eukaryota</taxon>
        <taxon>Fungi</taxon>
        <taxon>Dikarya</taxon>
        <taxon>Ascomycota</taxon>
        <taxon>Pezizomycotina</taxon>
        <taxon>Dothideomycetes</taxon>
        <taxon>Pleosporomycetidae</taxon>
        <taxon>Pleosporales</taxon>
        <taxon>Pleosporineae</taxon>
        <taxon>Pleosporaceae</taxon>
        <taxon>Bipolaris</taxon>
    </lineage>
</organism>